<dbReference type="Proteomes" id="UP000070089">
    <property type="component" value="Unassembled WGS sequence"/>
</dbReference>
<evidence type="ECO:0000259" key="2">
    <source>
        <dbReference type="Pfam" id="PF14846"/>
    </source>
</evidence>
<dbReference type="Pfam" id="PF14846">
    <property type="entry name" value="DUF4485"/>
    <property type="match status" value="1"/>
</dbReference>
<feature type="domain" description="DUF4485" evidence="2">
    <location>
        <begin position="31"/>
        <end position="113"/>
    </location>
</feature>
<feature type="compositionally biased region" description="Polar residues" evidence="1">
    <location>
        <begin position="354"/>
        <end position="370"/>
    </location>
</feature>
<dbReference type="VEuPathDB" id="GiardiaDB:QR46_4612"/>
<feature type="compositionally biased region" description="Polar residues" evidence="1">
    <location>
        <begin position="694"/>
        <end position="704"/>
    </location>
</feature>
<feature type="compositionally biased region" description="Low complexity" evidence="1">
    <location>
        <begin position="415"/>
        <end position="430"/>
    </location>
</feature>
<dbReference type="InterPro" id="IPR027831">
    <property type="entry name" value="DUF4485"/>
</dbReference>
<feature type="compositionally biased region" description="Low complexity" evidence="1">
    <location>
        <begin position="216"/>
        <end position="226"/>
    </location>
</feature>
<reference evidence="3 4" key="1">
    <citation type="journal article" date="2015" name="Mol. Biochem. Parasitol.">
        <title>Identification of polymorphic genes for use in assemblage B genotyping assays through comparative genomics of multiple assemblage B Giardia duodenalis isolates.</title>
        <authorList>
            <person name="Wielinga C."/>
            <person name="Thompson R.C."/>
            <person name="Monis P."/>
            <person name="Ryan U."/>
        </authorList>
    </citation>
    <scope>NUCLEOTIDE SEQUENCE [LARGE SCALE GENOMIC DNA]</scope>
    <source>
        <strain evidence="3 4">BAH15c1</strain>
    </source>
</reference>
<sequence>MLHGIWCKGEEGKHWMPAWIKSKNQIMTSQLDKVFEHELDVVQSLKGTLSKKDKIHFCKWVSRLQYICRTKHERTIRNRYLELLSLQIQLLGHLEEPFTRIPPEGNLEPIPSYWLERLQKTRAGLSRARSPQTTGHERPGASSPQFPRTGTGQHAYSLPHQFGEHRHVSFGEDNAYPDGYAYVSSALGGNLPSTGLHTESRCDPSRGQQPTEFPLSSSRGASFASQSFVEESVNTITMAKRAKYDTPDASLVRDSFPDVQYLQLTRPPIDDSLSNRMNSLLQHEIPAHMQTHEQARSRVPQQDISTTEPDEAGAYNISIAELRAVPESVPSMATNVHKLVASVVDSSSVVHQIDNPNRSHSGLSRATEQGLSVEGIRGRRILTASRVDNSAASSLANEQRYVVAATIEAPISAHTSRSGTAASTRSARGSDALADPPIMTASQRTLTDRPTAAPTDYEADCHVATMNVLHASQALLEPSEAHPVLSPRRDTVTYAASEVYVEPISAEPCSGSIAESVTYKTERDYATSEPSSVIHNHSKEGPGATVLSDMLMTATSMSLSTEATADAGSMVSPGVKTLIIRPHTSSSVPELTAVQMAGTTPVPVTTPSIVTSLSTQRNDEQVESESIHAILRAESVTADAEDAARKSEKSKGEVLAAVTEASRVDAQTHYLEGTHQDDRLIKPVKADFVPHVIPTSSPRSSNYKSIMHLDNGDISPARSPTSSPDSRTRKPRVRLLPADSQEPVRKLDLSTFSALDVPPGQPNERATGAFGRPSPRRMAGQSLYSDLLSSRMESLASSISQSILESRGPNPDLIMQPLVVKPDTDLAETLLTKKDAASSSFVAPDLADAEDNTDRSLYFVITDKRGQDILSPDTVTCEAAGRRLINSKPPDDDEAAVTAIMSTYQPFGQRTFNEHNTSSDFDEPEPPMVVCDTGDAPPVVIKTGIVAPPMSFEENIAILQSAKQDGCISYSRSRAGSRALSLSRRSMSVSRHSEAPLVQPQHVCK</sequence>
<name>A0A132NMW8_GIAIN</name>
<feature type="compositionally biased region" description="Low complexity" evidence="1">
    <location>
        <begin position="980"/>
        <end position="990"/>
    </location>
</feature>
<dbReference type="AlphaFoldDB" id="A0A132NMW8"/>
<gene>
    <name evidence="3" type="ORF">QR46_4612</name>
</gene>
<feature type="compositionally biased region" description="Low complexity" evidence="1">
    <location>
        <begin position="715"/>
        <end position="725"/>
    </location>
</feature>
<evidence type="ECO:0000256" key="1">
    <source>
        <dbReference type="SAM" id="MobiDB-lite"/>
    </source>
</evidence>
<organism evidence="3 4">
    <name type="scientific">Giardia duodenalis assemblage B</name>
    <dbReference type="NCBI Taxonomy" id="1394984"/>
    <lineage>
        <taxon>Eukaryota</taxon>
        <taxon>Metamonada</taxon>
        <taxon>Diplomonadida</taxon>
        <taxon>Hexamitidae</taxon>
        <taxon>Giardiinae</taxon>
        <taxon>Giardia</taxon>
    </lineage>
</organism>
<accession>A0A132NMW8</accession>
<feature type="region of interest" description="Disordered" evidence="1">
    <location>
        <begin position="693"/>
        <end position="741"/>
    </location>
</feature>
<evidence type="ECO:0000313" key="4">
    <source>
        <dbReference type="Proteomes" id="UP000070089"/>
    </source>
</evidence>
<feature type="region of interest" description="Disordered" evidence="1">
    <location>
        <begin position="413"/>
        <end position="453"/>
    </location>
</feature>
<proteinExistence type="predicted"/>
<feature type="compositionally biased region" description="Polar residues" evidence="1">
    <location>
        <begin position="142"/>
        <end position="154"/>
    </location>
</feature>
<dbReference type="OrthoDB" id="10257603at2759"/>
<feature type="region of interest" description="Disordered" evidence="1">
    <location>
        <begin position="124"/>
        <end position="157"/>
    </location>
</feature>
<protein>
    <recommendedName>
        <fullName evidence="2">DUF4485 domain-containing protein</fullName>
    </recommendedName>
</protein>
<feature type="region of interest" description="Disordered" evidence="1">
    <location>
        <begin position="352"/>
        <end position="372"/>
    </location>
</feature>
<dbReference type="EMBL" id="JXTI01000189">
    <property type="protein sequence ID" value="KWX11433.1"/>
    <property type="molecule type" value="Genomic_DNA"/>
</dbReference>
<feature type="region of interest" description="Disordered" evidence="1">
    <location>
        <begin position="980"/>
        <end position="1005"/>
    </location>
</feature>
<feature type="region of interest" description="Disordered" evidence="1">
    <location>
        <begin position="290"/>
        <end position="312"/>
    </location>
</feature>
<evidence type="ECO:0000313" key="3">
    <source>
        <dbReference type="EMBL" id="KWX11433.1"/>
    </source>
</evidence>
<feature type="region of interest" description="Disordered" evidence="1">
    <location>
        <begin position="753"/>
        <end position="778"/>
    </location>
</feature>
<feature type="region of interest" description="Disordered" evidence="1">
    <location>
        <begin position="192"/>
        <end position="226"/>
    </location>
</feature>
<feature type="compositionally biased region" description="Polar residues" evidence="1">
    <location>
        <begin position="206"/>
        <end position="215"/>
    </location>
</feature>
<comment type="caution">
    <text evidence="3">The sequence shown here is derived from an EMBL/GenBank/DDBJ whole genome shotgun (WGS) entry which is preliminary data.</text>
</comment>